<evidence type="ECO:0000313" key="6">
    <source>
        <dbReference type="Proteomes" id="UP000054217"/>
    </source>
</evidence>
<reference evidence="5 6" key="1">
    <citation type="submission" date="2014-04" db="EMBL/GenBank/DDBJ databases">
        <authorList>
            <consortium name="DOE Joint Genome Institute"/>
            <person name="Kuo A."/>
            <person name="Kohler A."/>
            <person name="Costa M.D."/>
            <person name="Nagy L.G."/>
            <person name="Floudas D."/>
            <person name="Copeland A."/>
            <person name="Barry K.W."/>
            <person name="Cichocki N."/>
            <person name="Veneault-Fourrey C."/>
            <person name="LaButti K."/>
            <person name="Lindquist E.A."/>
            <person name="Lipzen A."/>
            <person name="Lundell T."/>
            <person name="Morin E."/>
            <person name="Murat C."/>
            <person name="Sun H."/>
            <person name="Tunlid A."/>
            <person name="Henrissat B."/>
            <person name="Grigoriev I.V."/>
            <person name="Hibbett D.S."/>
            <person name="Martin F."/>
            <person name="Nordberg H.P."/>
            <person name="Cantor M.N."/>
            <person name="Hua S.X."/>
        </authorList>
    </citation>
    <scope>NUCLEOTIDE SEQUENCE [LARGE SCALE GENOMIC DNA]</scope>
    <source>
        <strain evidence="5 6">Marx 270</strain>
    </source>
</reference>
<dbReference type="PROSITE" id="PS50158">
    <property type="entry name" value="ZF_CCHC"/>
    <property type="match status" value="1"/>
</dbReference>
<evidence type="ECO:0000313" key="5">
    <source>
        <dbReference type="EMBL" id="KIO09187.1"/>
    </source>
</evidence>
<keyword evidence="2" id="KW-0479">Metal-binding</keyword>
<sequence>MSIKDEIAHVGKPSTLAQLRELTQTIDARYWEHKAEISSTTKSTSDKSQSSNSDNKTKLSSLSSSTPKSDAKGKGKQKHPPKSNIAHLLGKDGKLTSAERQRRMKNNLCLFCGEAGHSAKDCPKSTSRAAKACAATAGTLPTPTEEKAEPKNYPNSLLPSVTLLDYSVDTVSVLIDSGSSHCFVDPTNAVISQEVDLSLCFPSGDVSSVSFYVTPLDSSCSLVLGHNWLTCFNLLIDWVLGSISFKPSLQGMPTPQVPSSSSAATSALDPTPSALFAAPTAPPTDSPHSAPLISLINAAAYVRACALPGSRQFHLQLSTDDVKL</sequence>
<gene>
    <name evidence="5" type="ORF">M404DRAFT_22375</name>
</gene>
<keyword evidence="2" id="KW-0862">Zinc</keyword>
<keyword evidence="6" id="KW-1185">Reference proteome</keyword>
<feature type="domain" description="CCHC-type" evidence="4">
    <location>
        <begin position="109"/>
        <end position="124"/>
    </location>
</feature>
<dbReference type="CDD" id="cd00303">
    <property type="entry name" value="retropepsin_like"/>
    <property type="match status" value="1"/>
</dbReference>
<dbReference type="InterPro" id="IPR036875">
    <property type="entry name" value="Znf_CCHC_sf"/>
</dbReference>
<evidence type="ECO:0000256" key="1">
    <source>
        <dbReference type="ARBA" id="ARBA00022664"/>
    </source>
</evidence>
<organism evidence="5 6">
    <name type="scientific">Pisolithus tinctorius Marx 270</name>
    <dbReference type="NCBI Taxonomy" id="870435"/>
    <lineage>
        <taxon>Eukaryota</taxon>
        <taxon>Fungi</taxon>
        <taxon>Dikarya</taxon>
        <taxon>Basidiomycota</taxon>
        <taxon>Agaricomycotina</taxon>
        <taxon>Agaricomycetes</taxon>
        <taxon>Agaricomycetidae</taxon>
        <taxon>Boletales</taxon>
        <taxon>Sclerodermatineae</taxon>
        <taxon>Pisolithaceae</taxon>
        <taxon>Pisolithus</taxon>
    </lineage>
</organism>
<reference evidence="6" key="2">
    <citation type="submission" date="2015-01" db="EMBL/GenBank/DDBJ databases">
        <title>Evolutionary Origins and Diversification of the Mycorrhizal Mutualists.</title>
        <authorList>
            <consortium name="DOE Joint Genome Institute"/>
            <consortium name="Mycorrhizal Genomics Consortium"/>
            <person name="Kohler A."/>
            <person name="Kuo A."/>
            <person name="Nagy L.G."/>
            <person name="Floudas D."/>
            <person name="Copeland A."/>
            <person name="Barry K.W."/>
            <person name="Cichocki N."/>
            <person name="Veneault-Fourrey C."/>
            <person name="LaButti K."/>
            <person name="Lindquist E.A."/>
            <person name="Lipzen A."/>
            <person name="Lundell T."/>
            <person name="Morin E."/>
            <person name="Murat C."/>
            <person name="Riley R."/>
            <person name="Ohm R."/>
            <person name="Sun H."/>
            <person name="Tunlid A."/>
            <person name="Henrissat B."/>
            <person name="Grigoriev I.V."/>
            <person name="Hibbett D.S."/>
            <person name="Martin F."/>
        </authorList>
    </citation>
    <scope>NUCLEOTIDE SEQUENCE [LARGE SCALE GENOMIC DNA]</scope>
    <source>
        <strain evidence="6">Marx 270</strain>
    </source>
</reference>
<dbReference type="Pfam" id="PF00098">
    <property type="entry name" value="zf-CCHC"/>
    <property type="match status" value="1"/>
</dbReference>
<dbReference type="Gene3D" id="4.10.60.10">
    <property type="entry name" value="Zinc finger, CCHC-type"/>
    <property type="match status" value="1"/>
</dbReference>
<dbReference type="GO" id="GO:0006397">
    <property type="term" value="P:mRNA processing"/>
    <property type="evidence" value="ECO:0007669"/>
    <property type="project" value="UniProtKB-KW"/>
</dbReference>
<protein>
    <recommendedName>
        <fullName evidence="4">CCHC-type domain-containing protein</fullName>
    </recommendedName>
</protein>
<accession>A0A0C3KHX2</accession>
<evidence type="ECO:0000259" key="4">
    <source>
        <dbReference type="PROSITE" id="PS50158"/>
    </source>
</evidence>
<feature type="non-terminal residue" evidence="5">
    <location>
        <position position="324"/>
    </location>
</feature>
<dbReference type="EMBL" id="KN831955">
    <property type="protein sequence ID" value="KIO09187.1"/>
    <property type="molecule type" value="Genomic_DNA"/>
</dbReference>
<dbReference type="STRING" id="870435.A0A0C3KHX2"/>
<dbReference type="OrthoDB" id="2684341at2759"/>
<dbReference type="InterPro" id="IPR001878">
    <property type="entry name" value="Znf_CCHC"/>
</dbReference>
<proteinExistence type="predicted"/>
<dbReference type="SMART" id="SM00343">
    <property type="entry name" value="ZnF_C2HC"/>
    <property type="match status" value="1"/>
</dbReference>
<dbReference type="HOGENOM" id="CLU_000384_42_0_1"/>
<dbReference type="InParanoid" id="A0A0C3KHX2"/>
<evidence type="ECO:0000256" key="3">
    <source>
        <dbReference type="SAM" id="MobiDB-lite"/>
    </source>
</evidence>
<evidence type="ECO:0000256" key="2">
    <source>
        <dbReference type="PROSITE-ProRule" id="PRU00047"/>
    </source>
</evidence>
<name>A0A0C3KHX2_PISTI</name>
<dbReference type="AlphaFoldDB" id="A0A0C3KHX2"/>
<keyword evidence="2" id="KW-0863">Zinc-finger</keyword>
<dbReference type="GO" id="GO:0003676">
    <property type="term" value="F:nucleic acid binding"/>
    <property type="evidence" value="ECO:0007669"/>
    <property type="project" value="InterPro"/>
</dbReference>
<dbReference type="GO" id="GO:0008270">
    <property type="term" value="F:zinc ion binding"/>
    <property type="evidence" value="ECO:0007669"/>
    <property type="project" value="UniProtKB-KW"/>
</dbReference>
<keyword evidence="1" id="KW-0507">mRNA processing</keyword>
<dbReference type="Proteomes" id="UP000054217">
    <property type="component" value="Unassembled WGS sequence"/>
</dbReference>
<dbReference type="SUPFAM" id="SSF57756">
    <property type="entry name" value="Retrovirus zinc finger-like domains"/>
    <property type="match status" value="1"/>
</dbReference>
<feature type="compositionally biased region" description="Low complexity" evidence="3">
    <location>
        <begin position="38"/>
        <end position="68"/>
    </location>
</feature>
<feature type="region of interest" description="Disordered" evidence="3">
    <location>
        <begin position="35"/>
        <end position="92"/>
    </location>
</feature>